<dbReference type="SUPFAM" id="SSF159034">
    <property type="entry name" value="Mib/herc2 domain-like"/>
    <property type="match status" value="1"/>
</dbReference>
<dbReference type="GO" id="GO:0046872">
    <property type="term" value="F:metal ion binding"/>
    <property type="evidence" value="ECO:0007669"/>
    <property type="project" value="InterPro"/>
</dbReference>
<dbReference type="Proteomes" id="UP000828390">
    <property type="component" value="Unassembled WGS sequence"/>
</dbReference>
<gene>
    <name evidence="3" type="ORF">DPMN_117029</name>
</gene>
<dbReference type="PROSITE" id="PS51416">
    <property type="entry name" value="MIB_HERC2"/>
    <property type="match status" value="1"/>
</dbReference>
<evidence type="ECO:0000313" key="3">
    <source>
        <dbReference type="EMBL" id="KAH3843510.1"/>
    </source>
</evidence>
<evidence type="ECO:0000313" key="4">
    <source>
        <dbReference type="Proteomes" id="UP000828390"/>
    </source>
</evidence>
<feature type="compositionally biased region" description="Low complexity" evidence="1">
    <location>
        <begin position="983"/>
        <end position="995"/>
    </location>
</feature>
<organism evidence="3 4">
    <name type="scientific">Dreissena polymorpha</name>
    <name type="common">Zebra mussel</name>
    <name type="synonym">Mytilus polymorpha</name>
    <dbReference type="NCBI Taxonomy" id="45954"/>
    <lineage>
        <taxon>Eukaryota</taxon>
        <taxon>Metazoa</taxon>
        <taxon>Spiralia</taxon>
        <taxon>Lophotrochozoa</taxon>
        <taxon>Mollusca</taxon>
        <taxon>Bivalvia</taxon>
        <taxon>Autobranchia</taxon>
        <taxon>Heteroconchia</taxon>
        <taxon>Euheterodonta</taxon>
        <taxon>Imparidentia</taxon>
        <taxon>Neoheterodontei</taxon>
        <taxon>Myida</taxon>
        <taxon>Dreissenoidea</taxon>
        <taxon>Dreissenidae</taxon>
        <taxon>Dreissena</taxon>
    </lineage>
</organism>
<feature type="non-terminal residue" evidence="3">
    <location>
        <position position="1"/>
    </location>
</feature>
<dbReference type="GO" id="GO:0004842">
    <property type="term" value="F:ubiquitin-protein transferase activity"/>
    <property type="evidence" value="ECO:0007669"/>
    <property type="project" value="InterPro"/>
</dbReference>
<proteinExistence type="predicted"/>
<protein>
    <recommendedName>
        <fullName evidence="2">MIB/HERC2 domain-containing protein</fullName>
    </recommendedName>
</protein>
<feature type="region of interest" description="Disordered" evidence="1">
    <location>
        <begin position="1"/>
        <end position="74"/>
    </location>
</feature>
<accession>A0A9D4QVA1</accession>
<comment type="caution">
    <text evidence="3">The sequence shown here is derived from an EMBL/GenBank/DDBJ whole genome shotgun (WGS) entry which is preliminary data.</text>
</comment>
<keyword evidence="4" id="KW-1185">Reference proteome</keyword>
<dbReference type="Pfam" id="PF06701">
    <property type="entry name" value="MIB_HERC2"/>
    <property type="match status" value="1"/>
</dbReference>
<name>A0A9D4QVA1_DREPO</name>
<dbReference type="GO" id="GO:0016567">
    <property type="term" value="P:protein ubiquitination"/>
    <property type="evidence" value="ECO:0007669"/>
    <property type="project" value="InterPro"/>
</dbReference>
<dbReference type="Gene3D" id="3.40.50.410">
    <property type="entry name" value="von Willebrand factor, type A domain"/>
    <property type="match status" value="1"/>
</dbReference>
<feature type="region of interest" description="Disordered" evidence="1">
    <location>
        <begin position="814"/>
        <end position="840"/>
    </location>
</feature>
<evidence type="ECO:0000259" key="2">
    <source>
        <dbReference type="PROSITE" id="PS51416"/>
    </source>
</evidence>
<dbReference type="SUPFAM" id="SSF53300">
    <property type="entry name" value="vWA-like"/>
    <property type="match status" value="1"/>
</dbReference>
<reference evidence="3" key="1">
    <citation type="journal article" date="2019" name="bioRxiv">
        <title>The Genome of the Zebra Mussel, Dreissena polymorpha: A Resource for Invasive Species Research.</title>
        <authorList>
            <person name="McCartney M.A."/>
            <person name="Auch B."/>
            <person name="Kono T."/>
            <person name="Mallez S."/>
            <person name="Zhang Y."/>
            <person name="Obille A."/>
            <person name="Becker A."/>
            <person name="Abrahante J.E."/>
            <person name="Garbe J."/>
            <person name="Badalamenti J.P."/>
            <person name="Herman A."/>
            <person name="Mangelson H."/>
            <person name="Liachko I."/>
            <person name="Sullivan S."/>
            <person name="Sone E.D."/>
            <person name="Koren S."/>
            <person name="Silverstein K.A.T."/>
            <person name="Beckman K.B."/>
            <person name="Gohl D.M."/>
        </authorList>
    </citation>
    <scope>NUCLEOTIDE SEQUENCE</scope>
    <source>
        <strain evidence="3">Duluth1</strain>
        <tissue evidence="3">Whole animal</tissue>
    </source>
</reference>
<feature type="compositionally biased region" description="Basic and acidic residues" evidence="1">
    <location>
        <begin position="1019"/>
        <end position="1030"/>
    </location>
</feature>
<reference evidence="3" key="2">
    <citation type="submission" date="2020-11" db="EMBL/GenBank/DDBJ databases">
        <authorList>
            <person name="McCartney M.A."/>
            <person name="Auch B."/>
            <person name="Kono T."/>
            <person name="Mallez S."/>
            <person name="Becker A."/>
            <person name="Gohl D.M."/>
            <person name="Silverstein K.A.T."/>
            <person name="Koren S."/>
            <person name="Bechman K.B."/>
            <person name="Herman A."/>
            <person name="Abrahante J.E."/>
            <person name="Garbe J."/>
        </authorList>
    </citation>
    <scope>NUCLEOTIDE SEQUENCE</scope>
    <source>
        <strain evidence="3">Duluth1</strain>
        <tissue evidence="3">Whole animal</tissue>
    </source>
</reference>
<feature type="region of interest" description="Disordered" evidence="1">
    <location>
        <begin position="975"/>
        <end position="1007"/>
    </location>
</feature>
<dbReference type="InterPro" id="IPR037252">
    <property type="entry name" value="Mib_Herc2_sf"/>
</dbReference>
<feature type="compositionally biased region" description="Polar residues" evidence="1">
    <location>
        <begin position="887"/>
        <end position="909"/>
    </location>
</feature>
<dbReference type="EMBL" id="JAIWYP010000004">
    <property type="protein sequence ID" value="KAH3843510.1"/>
    <property type="molecule type" value="Genomic_DNA"/>
</dbReference>
<evidence type="ECO:0000256" key="1">
    <source>
        <dbReference type="SAM" id="MobiDB-lite"/>
    </source>
</evidence>
<dbReference type="InterPro" id="IPR010606">
    <property type="entry name" value="Mib_Herc2"/>
</dbReference>
<feature type="region of interest" description="Disordered" evidence="1">
    <location>
        <begin position="1019"/>
        <end position="1039"/>
    </location>
</feature>
<feature type="region of interest" description="Disordered" evidence="1">
    <location>
        <begin position="878"/>
        <end position="909"/>
    </location>
</feature>
<sequence length="1683" mass="188414">VNRPISFMDFNDIGSPVDSNAPTVEEAKEEQEADLITSGLPDELNPTKSDEPKSETGNININEPEPETQLHYNTDRDYDSYERHTLREEHKVDLNVAFREDTSENNNENIDDTISSPHDGYVNSYAICTSALPLSFDSEGVLKRKVTRGDEDNRTVTILDIGRKKENMILPNVIFFPDKSKGASPKRYGPKRLGKKKEHFMSPEVMDITSEVDSLSDGSVDIERPGECSSHAGDVVTNNGQSRCEDNAPLSASESCAESDDVKDELEFTEDHFGFYTGSVATGISEHFKITDEEKQCRESATNVSATFLEPQTPNEYANIIHSVFPHHMKREENTHSRTFDTTEKTQMKMCTSLKINKKKPKSYEHVSTNNEEISVERQDMDSEIIEICENCRESRDICGCLLFGKVHIFQCTEMLRKPHLASFRYRQMFGKEIPWDIIVSKQGTFAKYLASVKTPIAHDNRLTYRFQLPIDKGLKLIGFEESIDTICTDSIARIQMPSELDKYYANEMNDNDLNSSDDCDESLEADRKFEKLSDVVDSNSTSLHSETSLIEGQFELNVKEVDVSYKCDFLENLIAKSKTSDFAKLNGCVLDAKEFCSVGSKKMKCIPLRIEDDDRRAVCSASFHIRKEQIQNENELRHQTSQPLTNGADLACGHTFSVNEKNKIDLLNTSVSQSSNANSTALSKITVENDLGLGNGHEMESKERQIQEKGEFRKIQIPCFSDGNVVFGEFGKGETSKRENFKSGTSFLTGALNGAGNIQLDVDSGRNKCSDEVIGEQHFGNCISEVQIQNTHDTYNKAMEDKIDLTCEKVLDSNRESGSDDDLQIDPKPSHFGHDSTSSLQVHARNLVSDTNPDAIYLKRTTPASEDDNRLKVMKELGNRAKEQVQKTNTIVSTNSESRTSAHQGSNPVTGVTLGDSLQGIHGHTERLLRGLGLPGIDLPFLRVPNNRLHNAESQDVVRDGERISDFVRSFYEIGDHDMPSDSDSSINSSRSSSPVNAELPGENSRNNVLNAMLSRETAGKDTDSHEAVGGKLPQSEIKSFVETPVSNTDAKEIDICETQPPTPECKENDVLWQKFMQLQLQKCLQITDLPRSFRATVLCVDASHHMAGEPWRQALDSLHRYLDCIASVKHKHQIEEYVALVVVGQAMEVKVHLTTDYCCVEKAIDTIELGGPCLLLPALALSMYCLTSFKYRNTESAHGVTLDNRIIVISSGKIDFHEWYVPNPLGEPNVSSDNRDNSPEEITEPHDDRIEINLQKCDSDTNSLINTDVLLESSKTLCDHVHVILADSSKAELQNNSDAGCNLSSSRKQIAENKSEAVSLLEKGTEYGSVVKESTMQGPQGHGFVILPVRDRQTSEDELPSLISNTASSISGWSWEDCDTELHFVPIGQGPNKLCFDAIKSNFNTEKIIVQIQDEGIDQLARSTHNLHIVGQVTNQMFAAKKEFDPTLFAAIVKHLYPDRTDSDVAEMLKVGERSFLEWVAKNAEEKEPWFSWRFEKSNLPEVGARVIVGPDLEEESKMILSEKGTCVKHTIAEEKVLVFWDNGCSSFHKIGSNEKCEVLPEDTPRDCWPGLQIKLGYSVKRGPHWDYGNQDGGKDKVGRVSYVFKDNTVIVRWPNGTNQLYRYKANGIQDVVISDPDDPYGTKEHTEKMNVRNTLDPNEKRWTFPITIDHDIGGSCEMNK</sequence>
<feature type="domain" description="MIB/HERC2" evidence="2">
    <location>
        <begin position="1568"/>
        <end position="1640"/>
    </location>
</feature>
<dbReference type="Gene3D" id="2.30.30.40">
    <property type="entry name" value="SH3 Domains"/>
    <property type="match status" value="1"/>
</dbReference>
<dbReference type="InterPro" id="IPR036465">
    <property type="entry name" value="vWFA_dom_sf"/>
</dbReference>